<comment type="function">
    <text evidence="7">Catalyzes the phosphorylation of D-xylulose to D-xylulose 5-phosphate.</text>
</comment>
<dbReference type="AlphaFoldDB" id="A0A5J6V5K0"/>
<dbReference type="EC" id="2.7.1.17" evidence="7 8"/>
<evidence type="ECO:0000256" key="3">
    <source>
        <dbReference type="ARBA" id="ARBA00022679"/>
    </source>
</evidence>
<dbReference type="EMBL" id="CP044427">
    <property type="protein sequence ID" value="QFG69229.1"/>
    <property type="molecule type" value="Genomic_DNA"/>
</dbReference>
<dbReference type="HAMAP" id="MF_02220">
    <property type="entry name" value="XylB"/>
    <property type="match status" value="1"/>
</dbReference>
<evidence type="ECO:0000259" key="10">
    <source>
        <dbReference type="Pfam" id="PF02782"/>
    </source>
</evidence>
<evidence type="ECO:0000313" key="11">
    <source>
        <dbReference type="EMBL" id="QFG69229.1"/>
    </source>
</evidence>
<evidence type="ECO:0000256" key="5">
    <source>
        <dbReference type="ARBA" id="ARBA00022777"/>
    </source>
</evidence>
<feature type="domain" description="Carbohydrate kinase FGGY C-terminal" evidence="10">
    <location>
        <begin position="246"/>
        <end position="427"/>
    </location>
</feature>
<keyword evidence="12" id="KW-1185">Reference proteome</keyword>
<keyword evidence="4 7" id="KW-0547">Nucleotide-binding</keyword>
<dbReference type="RefSeq" id="WP_158061611.1">
    <property type="nucleotide sequence ID" value="NZ_CP044427.1"/>
</dbReference>
<evidence type="ECO:0000256" key="1">
    <source>
        <dbReference type="ARBA" id="ARBA00009156"/>
    </source>
</evidence>
<dbReference type="GO" id="GO:0042732">
    <property type="term" value="P:D-xylose metabolic process"/>
    <property type="evidence" value="ECO:0007669"/>
    <property type="project" value="UniProtKB-KW"/>
</dbReference>
<dbReference type="Proteomes" id="UP000326546">
    <property type="component" value="Chromosome"/>
</dbReference>
<dbReference type="InterPro" id="IPR000577">
    <property type="entry name" value="Carb_kinase_FGGY"/>
</dbReference>
<dbReference type="CDD" id="cd07809">
    <property type="entry name" value="ASKHA_NBD_FGGY_BaXK-like"/>
    <property type="match status" value="1"/>
</dbReference>
<dbReference type="PIRSF" id="PIRSF000538">
    <property type="entry name" value="GlpK"/>
    <property type="match status" value="1"/>
</dbReference>
<proteinExistence type="inferred from homology"/>
<dbReference type="InterPro" id="IPR006000">
    <property type="entry name" value="Xylulokinase"/>
</dbReference>
<feature type="binding site" evidence="7">
    <location>
        <begin position="73"/>
        <end position="74"/>
    </location>
    <ligand>
        <name>substrate</name>
    </ligand>
</feature>
<dbReference type="InterPro" id="IPR018485">
    <property type="entry name" value="FGGY_C"/>
</dbReference>
<keyword evidence="7 8" id="KW-0119">Carbohydrate metabolism</keyword>
<feature type="domain" description="Carbohydrate kinase FGGY N-terminal" evidence="9">
    <location>
        <begin position="7"/>
        <end position="216"/>
    </location>
</feature>
<keyword evidence="2 7" id="KW-0859">Xylose metabolism</keyword>
<sequence length="474" mass="48858">MNAPTLVAGIDSSTQACKVMVCDARTGEVVRTGRAAHPDGTEVHPDHWWTALQEATSGGLLEGVSAISVAGQQHGMVCLDEDQRVVRPALLWNDTRSAPDALDLIDELGGAQAWAEAIGVVPVAAITVTKLRWLARNEPDHLARTRTVVLPHDWLTSRLLAGDGPVQRWVTDRSDASGTGYFSATTDTYRDDLLRLATGRGDLELPEVLGPATAAGRSPAGRMVGPGAGDNAAAALGLGLRGGDVAVSLGTSGTAFASHPRPTQDPTGEVAGFADAAGGHLPLMCTLNAARVLGAGAAALGTDLAGLERLALEAEPGAGGLTLLPYLDGERTPNLPTATGTLSGMTRNNLTPANVARAFVEGMLLNVAAGVDALRREGVDVERVLLIGGATGSAAVREIAATFIGVPLVVPAPGEYVARGAARQAAWVLSGEDTCPEWAAVELVVGAEPVVDPLVEEVKGRYAELLATMHGVRQ</sequence>
<dbReference type="GO" id="GO:0004856">
    <property type="term" value="F:D-xylulokinase activity"/>
    <property type="evidence" value="ECO:0007669"/>
    <property type="project" value="UniProtKB-UniRule"/>
</dbReference>
<evidence type="ECO:0000256" key="4">
    <source>
        <dbReference type="ARBA" id="ARBA00022741"/>
    </source>
</evidence>
<dbReference type="NCBIfam" id="TIGR01312">
    <property type="entry name" value="XylB"/>
    <property type="match status" value="1"/>
</dbReference>
<evidence type="ECO:0000256" key="7">
    <source>
        <dbReference type="HAMAP-Rule" id="MF_02220"/>
    </source>
</evidence>
<dbReference type="GO" id="GO:0005998">
    <property type="term" value="P:xylulose catabolic process"/>
    <property type="evidence" value="ECO:0007669"/>
    <property type="project" value="UniProtKB-UniRule"/>
</dbReference>
<dbReference type="SUPFAM" id="SSF53067">
    <property type="entry name" value="Actin-like ATPase domain"/>
    <property type="match status" value="2"/>
</dbReference>
<dbReference type="Pfam" id="PF00370">
    <property type="entry name" value="FGGY_N"/>
    <property type="match status" value="1"/>
</dbReference>
<dbReference type="OrthoDB" id="9805576at2"/>
<keyword evidence="5 7" id="KW-0418">Kinase</keyword>
<protein>
    <recommendedName>
        <fullName evidence="7 8">Xylulose kinase</fullName>
        <shortName evidence="7 8">Xylulokinase</shortName>
        <ecNumber evidence="7 8">2.7.1.17</ecNumber>
    </recommendedName>
</protein>
<feature type="active site" description="Proton acceptor" evidence="7">
    <location>
        <position position="230"/>
    </location>
</feature>
<comment type="similarity">
    <text evidence="1 7 8">Belongs to the FGGY kinase family.</text>
</comment>
<dbReference type="KEGG" id="serw:FY030_11390"/>
<reference evidence="11 12" key="1">
    <citation type="submission" date="2019-09" db="EMBL/GenBank/DDBJ databases">
        <title>Serinicoccus pratensis sp. nov., isolated from meadow soil.</title>
        <authorList>
            <person name="Zhang W."/>
        </authorList>
    </citation>
    <scope>NUCLEOTIDE SEQUENCE [LARGE SCALE GENOMIC DNA]</scope>
    <source>
        <strain evidence="11 12">W204</strain>
    </source>
</reference>
<evidence type="ECO:0000256" key="2">
    <source>
        <dbReference type="ARBA" id="ARBA00022629"/>
    </source>
</evidence>
<keyword evidence="3 7" id="KW-0808">Transferase</keyword>
<dbReference type="GO" id="GO:0005524">
    <property type="term" value="F:ATP binding"/>
    <property type="evidence" value="ECO:0007669"/>
    <property type="project" value="UniProtKB-UniRule"/>
</dbReference>
<gene>
    <name evidence="7 8 11" type="primary">xylB</name>
    <name evidence="11" type="ORF">FY030_11390</name>
</gene>
<dbReference type="Pfam" id="PF02782">
    <property type="entry name" value="FGGY_C"/>
    <property type="match status" value="1"/>
</dbReference>
<dbReference type="InterPro" id="IPR018484">
    <property type="entry name" value="FGGY_N"/>
</dbReference>
<evidence type="ECO:0000256" key="8">
    <source>
        <dbReference type="RuleBase" id="RU364073"/>
    </source>
</evidence>
<organism evidence="11 12">
    <name type="scientific">Ornithinimicrobium pratense</name>
    <dbReference type="NCBI Taxonomy" id="2593973"/>
    <lineage>
        <taxon>Bacteria</taxon>
        <taxon>Bacillati</taxon>
        <taxon>Actinomycetota</taxon>
        <taxon>Actinomycetes</taxon>
        <taxon>Micrococcales</taxon>
        <taxon>Ornithinimicrobiaceae</taxon>
        <taxon>Ornithinimicrobium</taxon>
    </lineage>
</organism>
<evidence type="ECO:0000256" key="6">
    <source>
        <dbReference type="ARBA" id="ARBA00022840"/>
    </source>
</evidence>
<dbReference type="PANTHER" id="PTHR43095:SF5">
    <property type="entry name" value="XYLULOSE KINASE"/>
    <property type="match status" value="1"/>
</dbReference>
<dbReference type="InterPro" id="IPR043129">
    <property type="entry name" value="ATPase_NBD"/>
</dbReference>
<feature type="site" description="Important for activity" evidence="7">
    <location>
        <position position="11"/>
    </location>
</feature>
<dbReference type="PANTHER" id="PTHR43095">
    <property type="entry name" value="SUGAR KINASE"/>
    <property type="match status" value="1"/>
</dbReference>
<accession>A0A5J6V5K0</accession>
<dbReference type="InterPro" id="IPR050406">
    <property type="entry name" value="FGGY_Carb_Kinase"/>
</dbReference>
<keyword evidence="6 7" id="KW-0067">ATP-binding</keyword>
<comment type="catalytic activity">
    <reaction evidence="7 8">
        <text>D-xylulose + ATP = D-xylulose 5-phosphate + ADP + H(+)</text>
        <dbReference type="Rhea" id="RHEA:10964"/>
        <dbReference type="ChEBI" id="CHEBI:15378"/>
        <dbReference type="ChEBI" id="CHEBI:17140"/>
        <dbReference type="ChEBI" id="CHEBI:30616"/>
        <dbReference type="ChEBI" id="CHEBI:57737"/>
        <dbReference type="ChEBI" id="CHEBI:456216"/>
        <dbReference type="EC" id="2.7.1.17"/>
    </reaction>
</comment>
<name>A0A5J6V5K0_9MICO</name>
<evidence type="ECO:0000313" key="12">
    <source>
        <dbReference type="Proteomes" id="UP000326546"/>
    </source>
</evidence>
<evidence type="ECO:0000259" key="9">
    <source>
        <dbReference type="Pfam" id="PF00370"/>
    </source>
</evidence>
<dbReference type="Gene3D" id="3.30.420.40">
    <property type="match status" value="2"/>
</dbReference>